<dbReference type="AlphaFoldDB" id="A0A6C0I2M7"/>
<reference evidence="1" key="1">
    <citation type="journal article" date="2020" name="Nature">
        <title>Giant virus diversity and host interactions through global metagenomics.</title>
        <authorList>
            <person name="Schulz F."/>
            <person name="Roux S."/>
            <person name="Paez-Espino D."/>
            <person name="Jungbluth S."/>
            <person name="Walsh D.A."/>
            <person name="Denef V.J."/>
            <person name="McMahon K.D."/>
            <person name="Konstantinidis K.T."/>
            <person name="Eloe-Fadrosh E.A."/>
            <person name="Kyrpides N.C."/>
            <person name="Woyke T."/>
        </authorList>
    </citation>
    <scope>NUCLEOTIDE SEQUENCE</scope>
    <source>
        <strain evidence="1">GVMAG-M-3300023184-190</strain>
    </source>
</reference>
<evidence type="ECO:0000313" key="1">
    <source>
        <dbReference type="EMBL" id="QHT87251.1"/>
    </source>
</evidence>
<proteinExistence type="predicted"/>
<accession>A0A6C0I2M7</accession>
<protein>
    <submittedName>
        <fullName evidence="1">Uncharacterized protein</fullName>
    </submittedName>
</protein>
<sequence length="149" mass="17420">MRMYLPFYFLLLQPILGYYQILSTSISRYLPGVKLHRIILRNVGENMVEAVDFSPIDQQKVSTQLSLLLGKNVPAEIRVKQLPFYTGQLFIGNSDTCGNHRIINDTILLAAWSKAPYKPIYLGNEWSTMNLYTRNCQHFSRWYTYHHCK</sequence>
<organism evidence="1">
    <name type="scientific">viral metagenome</name>
    <dbReference type="NCBI Taxonomy" id="1070528"/>
    <lineage>
        <taxon>unclassified sequences</taxon>
        <taxon>metagenomes</taxon>
        <taxon>organismal metagenomes</taxon>
    </lineage>
</organism>
<dbReference type="EMBL" id="MN740085">
    <property type="protein sequence ID" value="QHT87251.1"/>
    <property type="molecule type" value="Genomic_DNA"/>
</dbReference>
<name>A0A6C0I2M7_9ZZZZ</name>